<name>A0A167MZ06_CALVF</name>
<feature type="region of interest" description="Disordered" evidence="1">
    <location>
        <begin position="56"/>
        <end position="75"/>
    </location>
</feature>
<protein>
    <submittedName>
        <fullName evidence="2">Uncharacterized protein</fullName>
    </submittedName>
</protein>
<feature type="compositionally biased region" description="Polar residues" evidence="1">
    <location>
        <begin position="204"/>
        <end position="213"/>
    </location>
</feature>
<reference evidence="2 3" key="1">
    <citation type="journal article" date="2016" name="Mol. Biol. Evol.">
        <title>Comparative Genomics of Early-Diverging Mushroom-Forming Fungi Provides Insights into the Origins of Lignocellulose Decay Capabilities.</title>
        <authorList>
            <person name="Nagy L.G."/>
            <person name="Riley R."/>
            <person name="Tritt A."/>
            <person name="Adam C."/>
            <person name="Daum C."/>
            <person name="Floudas D."/>
            <person name="Sun H."/>
            <person name="Yadav J.S."/>
            <person name="Pangilinan J."/>
            <person name="Larsson K.H."/>
            <person name="Matsuura K."/>
            <person name="Barry K."/>
            <person name="Labutti K."/>
            <person name="Kuo R."/>
            <person name="Ohm R.A."/>
            <person name="Bhattacharya S.S."/>
            <person name="Shirouzu T."/>
            <person name="Yoshinaga Y."/>
            <person name="Martin F.M."/>
            <person name="Grigoriev I.V."/>
            <person name="Hibbett D.S."/>
        </authorList>
    </citation>
    <scope>NUCLEOTIDE SEQUENCE [LARGE SCALE GENOMIC DNA]</scope>
    <source>
        <strain evidence="2 3">TUFC12733</strain>
    </source>
</reference>
<dbReference type="EMBL" id="KV417281">
    <property type="protein sequence ID" value="KZO97185.1"/>
    <property type="molecule type" value="Genomic_DNA"/>
</dbReference>
<keyword evidence="3" id="KW-1185">Reference proteome</keyword>
<gene>
    <name evidence="2" type="ORF">CALVIDRAFT_96487</name>
</gene>
<evidence type="ECO:0000256" key="1">
    <source>
        <dbReference type="SAM" id="MobiDB-lite"/>
    </source>
</evidence>
<feature type="region of interest" description="Disordered" evidence="1">
    <location>
        <begin position="1"/>
        <end position="45"/>
    </location>
</feature>
<evidence type="ECO:0000313" key="3">
    <source>
        <dbReference type="Proteomes" id="UP000076738"/>
    </source>
</evidence>
<organism evidence="2 3">
    <name type="scientific">Calocera viscosa (strain TUFC12733)</name>
    <dbReference type="NCBI Taxonomy" id="1330018"/>
    <lineage>
        <taxon>Eukaryota</taxon>
        <taxon>Fungi</taxon>
        <taxon>Dikarya</taxon>
        <taxon>Basidiomycota</taxon>
        <taxon>Agaricomycotina</taxon>
        <taxon>Dacrymycetes</taxon>
        <taxon>Dacrymycetales</taxon>
        <taxon>Dacrymycetaceae</taxon>
        <taxon>Calocera</taxon>
    </lineage>
</organism>
<dbReference type="AlphaFoldDB" id="A0A167MZ06"/>
<sequence length="213" mass="22753">MGREQATAEWERSRGKEGEGEEREGRRANQPGQTQNKHPPSSRACMIPARTGAQWGTAMGEARASPDPPARACQQNGLEHGAHLHKGQRARLSGGEWAGNRGGSIELVAMGGWTGEARASQQGYVARPLGIDGSAKTRGGVTSRLPHRLWLGRGSGFRSASRAVWRELRWGWFRACDAGTGAGYNQQRGRLRRGGKTGGGGAKESQTTEGGRG</sequence>
<feature type="compositionally biased region" description="Basic and acidic residues" evidence="1">
    <location>
        <begin position="9"/>
        <end position="27"/>
    </location>
</feature>
<proteinExistence type="predicted"/>
<feature type="compositionally biased region" description="Polar residues" evidence="1">
    <location>
        <begin position="30"/>
        <end position="39"/>
    </location>
</feature>
<dbReference type="Proteomes" id="UP000076738">
    <property type="component" value="Unassembled WGS sequence"/>
</dbReference>
<feature type="region of interest" description="Disordered" evidence="1">
    <location>
        <begin position="184"/>
        <end position="213"/>
    </location>
</feature>
<evidence type="ECO:0000313" key="2">
    <source>
        <dbReference type="EMBL" id="KZO97185.1"/>
    </source>
</evidence>
<accession>A0A167MZ06</accession>